<dbReference type="AlphaFoldDB" id="A0AAX0VI65"/>
<name>A0AAX0VI65_MICLU</name>
<gene>
    <name evidence="2" type="ORF">CYJ95_10720</name>
</gene>
<comment type="caution">
    <text evidence="2">The sequence shown here is derived from an EMBL/GenBank/DDBJ whole genome shotgun (WGS) entry which is preliminary data.</text>
</comment>
<dbReference type="EMBL" id="PKJT01000014">
    <property type="protein sequence ID" value="PKZ80691.1"/>
    <property type="molecule type" value="Genomic_DNA"/>
</dbReference>
<evidence type="ECO:0000313" key="3">
    <source>
        <dbReference type="Proteomes" id="UP000234847"/>
    </source>
</evidence>
<accession>A0AAX0VI65</accession>
<sequence>MPRTFSARDRRALTGLLTAGLKHAQLDDLTAARPVPGDPGHDSGKAGRVGLIVATWLASGDHTGLTSALELLETAKLPPARHADLARLQRKAGLDSTPQPTSEAEPEGTRTADGATEPPLPAEEAAPPASPRHVPLVLLQDLAEDHPAVQALLAAGLEVGHLEHTSTIPADALLLHPAHEI</sequence>
<feature type="region of interest" description="Disordered" evidence="1">
    <location>
        <begin position="91"/>
        <end position="130"/>
    </location>
</feature>
<reference evidence="2 3" key="1">
    <citation type="submission" date="2017-12" db="EMBL/GenBank/DDBJ databases">
        <title>Phylogenetic diversity of female urinary microbiome.</title>
        <authorList>
            <person name="Thomas-White K."/>
            <person name="Wolfe A.J."/>
        </authorList>
    </citation>
    <scope>NUCLEOTIDE SEQUENCE [LARGE SCALE GENOMIC DNA]</scope>
    <source>
        <strain evidence="2 3">UMB0038</strain>
    </source>
</reference>
<evidence type="ECO:0000313" key="2">
    <source>
        <dbReference type="EMBL" id="PKZ80691.1"/>
    </source>
</evidence>
<protein>
    <submittedName>
        <fullName evidence="2">Uncharacterized protein</fullName>
    </submittedName>
</protein>
<evidence type="ECO:0000256" key="1">
    <source>
        <dbReference type="SAM" id="MobiDB-lite"/>
    </source>
</evidence>
<organism evidence="2 3">
    <name type="scientific">Micrococcus luteus</name>
    <name type="common">Micrococcus lysodeikticus</name>
    <dbReference type="NCBI Taxonomy" id="1270"/>
    <lineage>
        <taxon>Bacteria</taxon>
        <taxon>Bacillati</taxon>
        <taxon>Actinomycetota</taxon>
        <taxon>Actinomycetes</taxon>
        <taxon>Micrococcales</taxon>
        <taxon>Micrococcaceae</taxon>
        <taxon>Micrococcus</taxon>
    </lineage>
</organism>
<dbReference type="RefSeq" id="WP_101966145.1">
    <property type="nucleotide sequence ID" value="NZ_JBEZYE010000023.1"/>
</dbReference>
<proteinExistence type="predicted"/>
<dbReference type="Proteomes" id="UP000234847">
    <property type="component" value="Unassembled WGS sequence"/>
</dbReference>